<keyword evidence="3" id="KW-1185">Reference proteome</keyword>
<organism evidence="2 3">
    <name type="scientific">Tahibacter amnicola</name>
    <dbReference type="NCBI Taxonomy" id="2976241"/>
    <lineage>
        <taxon>Bacteria</taxon>
        <taxon>Pseudomonadati</taxon>
        <taxon>Pseudomonadota</taxon>
        <taxon>Gammaproteobacteria</taxon>
        <taxon>Lysobacterales</taxon>
        <taxon>Rhodanobacteraceae</taxon>
        <taxon>Tahibacter</taxon>
    </lineage>
</organism>
<evidence type="ECO:0000256" key="1">
    <source>
        <dbReference type="SAM" id="Coils"/>
    </source>
</evidence>
<gene>
    <name evidence="2" type="ORF">N4264_13595</name>
</gene>
<dbReference type="RefSeq" id="WP_261692794.1">
    <property type="nucleotide sequence ID" value="NZ_CP104694.1"/>
</dbReference>
<dbReference type="EMBL" id="CP104694">
    <property type="protein sequence ID" value="UXI65798.1"/>
    <property type="molecule type" value="Genomic_DNA"/>
</dbReference>
<keyword evidence="1" id="KW-0175">Coiled coil</keyword>
<evidence type="ECO:0000313" key="3">
    <source>
        <dbReference type="Proteomes" id="UP001064632"/>
    </source>
</evidence>
<reference evidence="2" key="1">
    <citation type="submission" date="2022-09" db="EMBL/GenBank/DDBJ databases">
        <title>Tahibacter sp. nov., isolated from a fresh water.</title>
        <authorList>
            <person name="Baek J.H."/>
            <person name="Lee J.K."/>
            <person name="Kim J.M."/>
            <person name="Jeon C.O."/>
        </authorList>
    </citation>
    <scope>NUCLEOTIDE SEQUENCE</scope>
    <source>
        <strain evidence="2">W38</strain>
    </source>
</reference>
<sequence length="307" mass="33680">MLLNKYWWVRWATAGVAAGLSLSAILLGAANAQFTAMRDVNATLKLQNDELKSGLAAEKERLERDEKRFLSIRAETQALTSELAQKQDALALSETARKASEATLARVQQQIVSLGKSSGPAGNELAEAATKLDNERQRANKLESDLQVARADVSAAIQRAKIAQCSAIVETVTRTHPKPGERLSDWITATMELYAPLSDFSAQGDRTNRRATELGLSSGETAIGAIAIPYDKPIIFTSNAVKFLQNGKMTEITYDALKNADIVVAERKLQLGRDHYWNLANSDFTPWHARILVVQLQQLLRACDTST</sequence>
<accession>A0ABY6B6R9</accession>
<protein>
    <recommendedName>
        <fullName evidence="4">Chromosome partition protein Smc</fullName>
    </recommendedName>
</protein>
<name>A0ABY6B6R9_9GAMM</name>
<proteinExistence type="predicted"/>
<dbReference type="Proteomes" id="UP001064632">
    <property type="component" value="Chromosome"/>
</dbReference>
<evidence type="ECO:0000313" key="2">
    <source>
        <dbReference type="EMBL" id="UXI65798.1"/>
    </source>
</evidence>
<evidence type="ECO:0008006" key="4">
    <source>
        <dbReference type="Google" id="ProtNLM"/>
    </source>
</evidence>
<feature type="coiled-coil region" evidence="1">
    <location>
        <begin position="125"/>
        <end position="159"/>
    </location>
</feature>